<feature type="transmembrane region" description="Helical" evidence="6">
    <location>
        <begin position="369"/>
        <end position="391"/>
    </location>
</feature>
<keyword evidence="4 6" id="KW-1133">Transmembrane helix</keyword>
<proteinExistence type="predicted"/>
<dbReference type="AlphaFoldDB" id="A0A7K3TIQ0"/>
<feature type="transmembrane region" description="Helical" evidence="6">
    <location>
        <begin position="150"/>
        <end position="176"/>
    </location>
</feature>
<reference evidence="8 9" key="1">
    <citation type="submission" date="2019-10" db="EMBL/GenBank/DDBJ databases">
        <title>Bifidobacterium from non-human primates.</title>
        <authorList>
            <person name="Modesto M."/>
        </authorList>
    </citation>
    <scope>NUCLEOTIDE SEQUENCE [LARGE SCALE GENOMIC DNA]</scope>
    <source>
        <strain evidence="8 9">TREC</strain>
    </source>
</reference>
<feature type="transmembrane region" description="Helical" evidence="6">
    <location>
        <begin position="196"/>
        <end position="221"/>
    </location>
</feature>
<keyword evidence="9" id="KW-1185">Reference proteome</keyword>
<comment type="caution">
    <text evidence="8">The sequence shown here is derived from an EMBL/GenBank/DDBJ whole genome shotgun (WGS) entry which is preliminary data.</text>
</comment>
<protein>
    <submittedName>
        <fullName evidence="8">FtsX-like permease family protein</fullName>
    </submittedName>
</protein>
<keyword evidence="5 6" id="KW-0472">Membrane</keyword>
<evidence type="ECO:0000256" key="4">
    <source>
        <dbReference type="ARBA" id="ARBA00022989"/>
    </source>
</evidence>
<feature type="transmembrane region" description="Helical" evidence="6">
    <location>
        <begin position="241"/>
        <end position="262"/>
    </location>
</feature>
<dbReference type="OrthoDB" id="5118998at2"/>
<evidence type="ECO:0000256" key="1">
    <source>
        <dbReference type="ARBA" id="ARBA00004651"/>
    </source>
</evidence>
<keyword evidence="2" id="KW-1003">Cell membrane</keyword>
<feature type="transmembrane region" description="Helical" evidence="6">
    <location>
        <begin position="433"/>
        <end position="452"/>
    </location>
</feature>
<feature type="transmembrane region" description="Helical" evidence="6">
    <location>
        <begin position="458"/>
        <end position="482"/>
    </location>
</feature>
<evidence type="ECO:0000313" key="8">
    <source>
        <dbReference type="EMBL" id="NEG78985.1"/>
    </source>
</evidence>
<dbReference type="InterPro" id="IPR003838">
    <property type="entry name" value="ABC3_permease_C"/>
</dbReference>
<accession>A0A7K3TIQ0</accession>
<dbReference type="Proteomes" id="UP000469763">
    <property type="component" value="Unassembled WGS sequence"/>
</dbReference>
<name>A0A7K3TIQ0_9BIFI</name>
<feature type="transmembrane region" description="Helical" evidence="6">
    <location>
        <begin position="327"/>
        <end position="349"/>
    </location>
</feature>
<gene>
    <name evidence="8" type="ORF">GFD22_08400</name>
</gene>
<feature type="transmembrane region" description="Helical" evidence="6">
    <location>
        <begin position="274"/>
        <end position="299"/>
    </location>
</feature>
<evidence type="ECO:0000256" key="6">
    <source>
        <dbReference type="SAM" id="Phobius"/>
    </source>
</evidence>
<organism evidence="8 9">
    <name type="scientific">Bifidobacterium avesanii</name>
    <dbReference type="NCBI Taxonomy" id="1798157"/>
    <lineage>
        <taxon>Bacteria</taxon>
        <taxon>Bacillati</taxon>
        <taxon>Actinomycetota</taxon>
        <taxon>Actinomycetes</taxon>
        <taxon>Bifidobacteriales</taxon>
        <taxon>Bifidobacteriaceae</taxon>
        <taxon>Bifidobacterium</taxon>
    </lineage>
</organism>
<evidence type="ECO:0000256" key="5">
    <source>
        <dbReference type="ARBA" id="ARBA00023136"/>
    </source>
</evidence>
<dbReference type="GO" id="GO:0005886">
    <property type="term" value="C:plasma membrane"/>
    <property type="evidence" value="ECO:0007669"/>
    <property type="project" value="UniProtKB-SubCell"/>
</dbReference>
<dbReference type="RefSeq" id="WP_152350744.1">
    <property type="nucleotide sequence ID" value="NZ_WBSN01000013.1"/>
</dbReference>
<evidence type="ECO:0000256" key="3">
    <source>
        <dbReference type="ARBA" id="ARBA00022692"/>
    </source>
</evidence>
<keyword evidence="3 6" id="KW-0812">Transmembrane</keyword>
<sequence length="499" mass="51115">MSTFALWRLFHRPGTRGLSGHTSLLATVAFAAATGIFLTVLGGVHGFVWRASADHTVACFLDARRCAPGADAVAYWAQTFPDAALADGGTSLADNMAGMAGGYVFLAAVACLLLVVPFAALAGSAARLAASRRDARLAALRLVGATRGQVVRLTALDAAGQAVLGALIGVLLYLALMPAIMLLNFQNLHFTFEQLWVGPLALVATVAGVAALALASALLTLRRVSITPLGVAARASQPLPAAWRVAAFVGAMIAALATFKLLPQLGASLGEAAMIAISLGFMLLPFLLMNLVGSWAVAARARARARRPRTAAVMIGMRRILDDPKRAWRNVSGIALAMFIAGFTSVAGYAGTGGGAPADAAAATDPAVIFARDIGTGGLLTLAFAAVLAAVSSGVMQAGSVYDQADEYRMLVLEGTDVATLARARFAEVMTPLNVVTLLAGGCSMLLMLPLFGQAMGAASTLLGFLGGVGLCYALVAVGAFAANRAAASLSLVDRRTDD</sequence>
<comment type="subcellular location">
    <subcellularLocation>
        <location evidence="1">Cell membrane</location>
        <topology evidence="1">Multi-pass membrane protein</topology>
    </subcellularLocation>
</comment>
<dbReference type="Pfam" id="PF02687">
    <property type="entry name" value="FtsX"/>
    <property type="match status" value="1"/>
</dbReference>
<feature type="transmembrane region" description="Helical" evidence="6">
    <location>
        <begin position="103"/>
        <end position="129"/>
    </location>
</feature>
<evidence type="ECO:0000313" key="9">
    <source>
        <dbReference type="Proteomes" id="UP000469763"/>
    </source>
</evidence>
<evidence type="ECO:0000256" key="2">
    <source>
        <dbReference type="ARBA" id="ARBA00022475"/>
    </source>
</evidence>
<evidence type="ECO:0000259" key="7">
    <source>
        <dbReference type="Pfam" id="PF02687"/>
    </source>
</evidence>
<feature type="domain" description="ABC3 transporter permease C-terminal" evidence="7">
    <location>
        <begin position="124"/>
        <end position="225"/>
    </location>
</feature>
<feature type="transmembrane region" description="Helical" evidence="6">
    <location>
        <begin position="21"/>
        <end position="44"/>
    </location>
</feature>
<dbReference type="EMBL" id="WHZY01000014">
    <property type="protein sequence ID" value="NEG78985.1"/>
    <property type="molecule type" value="Genomic_DNA"/>
</dbReference>